<dbReference type="CDD" id="cd09917">
    <property type="entry name" value="F-box_SF"/>
    <property type="match status" value="1"/>
</dbReference>
<sequence length="657" mass="75409">MEHLKREEVILRSNLALTRPPLPCSPPPSYTPSIQKLRFIQDKEFTNNIYSNISLLSSSNNNEMKKSISLDLSFIASSSSMVQSTGKNHFNDIPNEVLQIIFNQLELKERCKVSMVCKRFYYFLTSGYFPLQNVVVLNIFEKDIWEKTVSKNAGVKVQCVKINSLDLLKSVFMHCSQPSSVKLWYSKRNFAKTVYDCIKESKVKLRCLDVYPYSSDLGLSYIYDYLPDLTGMTMRPHGPQFFWSGLDVETFPNFAKMETLLLDSFNVGPNTELPPNLHTFEWLNRGEGKFSEILPKIKKLSKLEYLMLGHAEILSNNEFIEFISSISSNNLPLLQYIIFRFCKIGRSNDIGNRFDYPQSIQENPQNVENNKLDDLVIPESLNLNSLKVLKLDLCYGNLKVIIDKFLSLTGSNLKVLSLNVISDDSSLDDIYEIARRLNDREVTLHLGLLQKDKRKKNQPTPEYKVPPNAMNNVLSKFEASFVDDNALLNILINSHSYAKLTDIKFVQCPSVTNDILTHIANNCTKVKKMSIINCDDATELGMLQFVKAFHLRKSQNLQIIWKRERKYARPASFYLQLVSDHQDLLKGLKARFFSKKFCEENDGERIVIWNNEKKMLNIQDYNEGDQHRVLGIVMTLPINNSGSSTPTQLVPVDMEAI</sequence>
<dbReference type="WBParaSite" id="SVE_1014800.1">
    <property type="protein sequence ID" value="SVE_1014800.1"/>
    <property type="gene ID" value="SVE_1014800"/>
</dbReference>
<evidence type="ECO:0000259" key="1">
    <source>
        <dbReference type="PROSITE" id="PS50181"/>
    </source>
</evidence>
<dbReference type="SMART" id="SM00256">
    <property type="entry name" value="FBOX"/>
    <property type="match status" value="1"/>
</dbReference>
<reference evidence="2" key="1">
    <citation type="submission" date="2014-07" db="EMBL/GenBank/DDBJ databases">
        <authorList>
            <person name="Martin A.A"/>
            <person name="De Silva N."/>
        </authorList>
    </citation>
    <scope>NUCLEOTIDE SEQUENCE</scope>
</reference>
<keyword evidence="2" id="KW-1185">Reference proteome</keyword>
<dbReference type="PROSITE" id="PS50181">
    <property type="entry name" value="FBOX"/>
    <property type="match status" value="1"/>
</dbReference>
<evidence type="ECO:0000313" key="2">
    <source>
        <dbReference type="Proteomes" id="UP000035680"/>
    </source>
</evidence>
<dbReference type="Pfam" id="PF00646">
    <property type="entry name" value="F-box"/>
    <property type="match status" value="1"/>
</dbReference>
<dbReference type="Gene3D" id="3.80.10.10">
    <property type="entry name" value="Ribonuclease Inhibitor"/>
    <property type="match status" value="2"/>
</dbReference>
<dbReference type="AlphaFoldDB" id="A0A0K0FMC1"/>
<dbReference type="SUPFAM" id="SSF81383">
    <property type="entry name" value="F-box domain"/>
    <property type="match status" value="1"/>
</dbReference>
<dbReference type="InterPro" id="IPR036047">
    <property type="entry name" value="F-box-like_dom_sf"/>
</dbReference>
<accession>A0A0K0FMC1</accession>
<organism evidence="2 3">
    <name type="scientific">Strongyloides venezuelensis</name>
    <name type="common">Threadworm</name>
    <dbReference type="NCBI Taxonomy" id="75913"/>
    <lineage>
        <taxon>Eukaryota</taxon>
        <taxon>Metazoa</taxon>
        <taxon>Ecdysozoa</taxon>
        <taxon>Nematoda</taxon>
        <taxon>Chromadorea</taxon>
        <taxon>Rhabditida</taxon>
        <taxon>Tylenchina</taxon>
        <taxon>Panagrolaimomorpha</taxon>
        <taxon>Strongyloidoidea</taxon>
        <taxon>Strongyloididae</taxon>
        <taxon>Strongyloides</taxon>
    </lineage>
</organism>
<dbReference type="STRING" id="75913.A0A0K0FMC1"/>
<dbReference type="InterPro" id="IPR032675">
    <property type="entry name" value="LRR_dom_sf"/>
</dbReference>
<evidence type="ECO:0000313" key="3">
    <source>
        <dbReference type="WBParaSite" id="SVE_1014800.1"/>
    </source>
</evidence>
<protein>
    <submittedName>
        <fullName evidence="3">F-box domain-containing protein</fullName>
    </submittedName>
</protein>
<feature type="domain" description="F-box" evidence="1">
    <location>
        <begin position="87"/>
        <end position="148"/>
    </location>
</feature>
<reference evidence="3" key="2">
    <citation type="submission" date="2015-08" db="UniProtKB">
        <authorList>
            <consortium name="WormBaseParasite"/>
        </authorList>
    </citation>
    <scope>IDENTIFICATION</scope>
</reference>
<proteinExistence type="predicted"/>
<dbReference type="Proteomes" id="UP000035680">
    <property type="component" value="Unassembled WGS sequence"/>
</dbReference>
<dbReference type="InterPro" id="IPR001810">
    <property type="entry name" value="F-box_dom"/>
</dbReference>
<name>A0A0K0FMC1_STRVS</name>